<feature type="transmembrane region" description="Helical" evidence="1">
    <location>
        <begin position="587"/>
        <end position="610"/>
    </location>
</feature>
<feature type="transmembrane region" description="Helical" evidence="1">
    <location>
        <begin position="329"/>
        <end position="348"/>
    </location>
</feature>
<keyword evidence="3" id="KW-1185">Reference proteome</keyword>
<keyword evidence="1" id="KW-0812">Transmembrane</keyword>
<accession>K6VLY2</accession>
<reference evidence="2 3" key="1">
    <citation type="submission" date="2012-08" db="EMBL/GenBank/DDBJ databases">
        <title>Whole genome shotgun sequence of Austwickia chelonae NBRC 105200.</title>
        <authorList>
            <person name="Yoshida I."/>
            <person name="Hosoyama A."/>
            <person name="Tsuchikane K."/>
            <person name="Katsumata H."/>
            <person name="Ando Y."/>
            <person name="Ohji S."/>
            <person name="Hamada M."/>
            <person name="Tamura T."/>
            <person name="Yamazoe A."/>
            <person name="Yamazaki S."/>
            <person name="Fujita N."/>
        </authorList>
    </citation>
    <scope>NUCLEOTIDE SEQUENCE [LARGE SCALE GENOMIC DNA]</scope>
    <source>
        <strain evidence="2 3">NBRC 105200</strain>
    </source>
</reference>
<dbReference type="AlphaFoldDB" id="K6VLY2"/>
<feature type="transmembrane region" description="Helical" evidence="1">
    <location>
        <begin position="285"/>
        <end position="305"/>
    </location>
</feature>
<evidence type="ECO:0000313" key="3">
    <source>
        <dbReference type="Proteomes" id="UP000008495"/>
    </source>
</evidence>
<evidence type="ECO:0000256" key="1">
    <source>
        <dbReference type="SAM" id="Phobius"/>
    </source>
</evidence>
<dbReference type="STRING" id="100225.SAMN05421595_0248"/>
<keyword evidence="1" id="KW-1133">Transmembrane helix</keyword>
<proteinExistence type="predicted"/>
<feature type="transmembrane region" description="Helical" evidence="1">
    <location>
        <begin position="196"/>
        <end position="220"/>
    </location>
</feature>
<dbReference type="eggNOG" id="COG0577">
    <property type="taxonomic scope" value="Bacteria"/>
</dbReference>
<name>K6VLY2_9MICO</name>
<protein>
    <recommendedName>
        <fullName evidence="4">ABC3 transporter permease protein domain-containing protein</fullName>
    </recommendedName>
</protein>
<dbReference type="Proteomes" id="UP000008495">
    <property type="component" value="Unassembled WGS sequence"/>
</dbReference>
<evidence type="ECO:0000313" key="2">
    <source>
        <dbReference type="EMBL" id="GAB77744.1"/>
    </source>
</evidence>
<dbReference type="EMBL" id="BAGZ01000006">
    <property type="protein sequence ID" value="GAB77744.1"/>
    <property type="molecule type" value="Genomic_DNA"/>
</dbReference>
<feature type="transmembrane region" description="Helical" evidence="1">
    <location>
        <begin position="536"/>
        <end position="559"/>
    </location>
</feature>
<feature type="transmembrane region" description="Helical" evidence="1">
    <location>
        <begin position="405"/>
        <end position="427"/>
    </location>
</feature>
<feature type="transmembrane region" description="Helical" evidence="1">
    <location>
        <begin position="354"/>
        <end position="384"/>
    </location>
</feature>
<sequence>MAADLFRRAPGRRTTLLLSAAAVAVATAVLLLMASMVVAVDSRAARQAWWAPAASDRPVATQRTTTAYLDHRQVTVVHLAPVTTDHGVLPAPPGMNRFPGPGEIALSPALDSRLGGRGETLGLGAPSGTTTLGEEAYGGPDDLVAVVGHRPGDPATTMPAFSSLSQESRYTGPVGIDGFTGKRDAAFVDIYGPSSVLAAAMLVVPVLGLMSAAAGLGAQARAQKFARLRLAGASGGLLRRLVAVESAVLSGTGVLAGIFLHLAIIPVAARISMAGSRFEVGDLIVPVRTVLMVAALVALLMFLRVKSLTRAAIRRPLATAEALPTTLPLWWRIGLAAASIGVFLVARAQDDQSLGLILVVLLMIFGAVAVLGPIGVLAYGRILLSRRSAADLIAGRRLVAAPRAAWRPIAGVAMSCFVAGFFALMAYDPSTVVHGRAGTVDMTVPAQSADATQAAVDRALKARGVPLAVTRERGSSGTMVDVSSAGASRVTLRVDEDSAAVRSAMQEAAPGAPMASGADLRDGTNVYLSDIRRGSVFVLVISFILAAATMTVTAITGISERKDVFRRLRAAGTPVETLLSARRRETFGPLVLCASAAAASGFLLAAPFMLFGGSLSWNGPAWLAAGLGGGLLVSSLALNATAGRLRRESRP</sequence>
<feature type="transmembrane region" description="Helical" evidence="1">
    <location>
        <begin position="622"/>
        <end position="642"/>
    </location>
</feature>
<organism evidence="2 3">
    <name type="scientific">Austwickia chelonae NBRC 105200</name>
    <dbReference type="NCBI Taxonomy" id="1184607"/>
    <lineage>
        <taxon>Bacteria</taxon>
        <taxon>Bacillati</taxon>
        <taxon>Actinomycetota</taxon>
        <taxon>Actinomycetes</taxon>
        <taxon>Micrococcales</taxon>
        <taxon>Dermatophilaceae</taxon>
        <taxon>Austwickia</taxon>
    </lineage>
</organism>
<evidence type="ECO:0008006" key="4">
    <source>
        <dbReference type="Google" id="ProtNLM"/>
    </source>
</evidence>
<comment type="caution">
    <text evidence="2">The sequence shown here is derived from an EMBL/GenBank/DDBJ whole genome shotgun (WGS) entry which is preliminary data.</text>
</comment>
<gene>
    <name evidence="2" type="ORF">AUCHE_06_00160</name>
</gene>
<keyword evidence="1" id="KW-0472">Membrane</keyword>
<feature type="transmembrane region" description="Helical" evidence="1">
    <location>
        <begin position="241"/>
        <end position="265"/>
    </location>
</feature>